<evidence type="ECO:0000256" key="5">
    <source>
        <dbReference type="ARBA" id="ARBA00022801"/>
    </source>
</evidence>
<dbReference type="FunFam" id="3.40.50.300:FF:000489">
    <property type="entry name" value="Primosome assembly protein PriA"/>
    <property type="match status" value="1"/>
</dbReference>
<dbReference type="Gene3D" id="3.40.50.300">
    <property type="entry name" value="P-loop containing nucleotide triphosphate hydrolases"/>
    <property type="match status" value="2"/>
</dbReference>
<dbReference type="EC" id="5.6.2.4" evidence="11"/>
<protein>
    <recommendedName>
        <fullName evidence="11">DNA 3'-5' helicase</fullName>
        <ecNumber evidence="11">5.6.2.4</ecNumber>
    </recommendedName>
</protein>
<keyword evidence="1" id="KW-0639">Primosome</keyword>
<evidence type="ECO:0000256" key="11">
    <source>
        <dbReference type="ARBA" id="ARBA00034808"/>
    </source>
</evidence>
<comment type="caution">
    <text evidence="15">The sequence shown here is derived from an EMBL/GenBank/DDBJ whole genome shotgun (WGS) entry which is preliminary data.</text>
</comment>
<dbReference type="Pfam" id="PF00271">
    <property type="entry name" value="Helicase_C"/>
    <property type="match status" value="1"/>
</dbReference>
<dbReference type="AlphaFoldDB" id="A0A0F9C7J5"/>
<dbReference type="InterPro" id="IPR027417">
    <property type="entry name" value="P-loop_NTPase"/>
</dbReference>
<keyword evidence="9" id="KW-0238">DNA-binding</keyword>
<keyword evidence="8" id="KW-0067">ATP-binding</keyword>
<evidence type="ECO:0000313" key="15">
    <source>
        <dbReference type="EMBL" id="KKL45174.1"/>
    </source>
</evidence>
<dbReference type="GO" id="GO:0006269">
    <property type="term" value="P:DNA replication, synthesis of primer"/>
    <property type="evidence" value="ECO:0007669"/>
    <property type="project" value="UniProtKB-KW"/>
</dbReference>
<feature type="domain" description="Helicase ATP-binding" evidence="13">
    <location>
        <begin position="76"/>
        <end position="218"/>
    </location>
</feature>
<keyword evidence="7" id="KW-0862">Zinc</keyword>
<keyword evidence="10" id="KW-0413">Isomerase</keyword>
<dbReference type="InterPro" id="IPR040498">
    <property type="entry name" value="PriA_CRR"/>
</dbReference>
<name>A0A0F9C7J5_9ZZZZ</name>
<evidence type="ECO:0000256" key="6">
    <source>
        <dbReference type="ARBA" id="ARBA00022806"/>
    </source>
</evidence>
<dbReference type="InterPro" id="IPR014001">
    <property type="entry name" value="Helicase_ATP-bd"/>
</dbReference>
<dbReference type="SMART" id="SM00487">
    <property type="entry name" value="DEXDc"/>
    <property type="match status" value="1"/>
</dbReference>
<evidence type="ECO:0000256" key="9">
    <source>
        <dbReference type="ARBA" id="ARBA00023125"/>
    </source>
</evidence>
<keyword evidence="3" id="KW-0479">Metal-binding</keyword>
<evidence type="ECO:0000256" key="1">
    <source>
        <dbReference type="ARBA" id="ARBA00022515"/>
    </source>
</evidence>
<keyword evidence="4" id="KW-0547">Nucleotide-binding</keyword>
<evidence type="ECO:0000256" key="4">
    <source>
        <dbReference type="ARBA" id="ARBA00022741"/>
    </source>
</evidence>
<keyword evidence="2" id="KW-0235">DNA replication</keyword>
<evidence type="ECO:0000256" key="3">
    <source>
        <dbReference type="ARBA" id="ARBA00022723"/>
    </source>
</evidence>
<feature type="domain" description="Helicase C-terminal" evidence="14">
    <location>
        <begin position="292"/>
        <end position="484"/>
    </location>
</feature>
<dbReference type="EMBL" id="LAZR01034484">
    <property type="protein sequence ID" value="KKL45174.1"/>
    <property type="molecule type" value="Genomic_DNA"/>
</dbReference>
<keyword evidence="5" id="KW-0378">Hydrolase</keyword>
<dbReference type="PANTHER" id="PTHR30580">
    <property type="entry name" value="PRIMOSOMAL PROTEIN N"/>
    <property type="match status" value="1"/>
</dbReference>
<proteinExistence type="inferred from homology"/>
<dbReference type="InterPro" id="IPR041236">
    <property type="entry name" value="PriA_C"/>
</dbReference>
<sequence length="551" mass="62894">PIDSLVRKKVFISKKVLADETDILKNAEFFQTKPKKLNNDQKVSLDKIVESVKKNINLKPTYFWNNRKWQNRNLSKAIQKALALNKSAIMMVPEIALTSQTIERFRSRFKEKIAIIHHKRSSGEKTKEWENILSGKAKIVIGARSSIFAPIKDLGLIILDEEHDQSYKQTDEMPSYNAKHLAIMRAKFSNATVVLGSATPSIESYYNAINKKYTLNILSKRIGKSNLAQVKIINMKEEIKKSKSYFSNDLLEAIKQRHEKGEQTLIFLNRRGYNTSLHCLDCSYVFKCKHCDITLTYHKKENILSCHSCGFKTHTAQNCPECKSSEYIKYKGFGTEHIQSALHAIFPNIKTIRIDRDTTTQKHSHETLFKQFKSGKADVLIGTQMIVKGLHFPSVTLVGILNTDGALNIPDFRSSETVFQLVTQACGRAGRSTLPGEVIIQSYMPENDTIKLASHQDYLSFYKTEIENRKLFGYPPFTQMAKIVIASQDEKKAGHYANFFRDKLIKNLTSGYKIHPVLPSGRAKVKDVFRFQFLIRGKNMPLLSSILDKVK</sequence>
<organism evidence="15">
    <name type="scientific">marine sediment metagenome</name>
    <dbReference type="NCBI Taxonomy" id="412755"/>
    <lineage>
        <taxon>unclassified sequences</taxon>
        <taxon>metagenomes</taxon>
        <taxon>ecological metagenomes</taxon>
    </lineage>
</organism>
<evidence type="ECO:0000256" key="10">
    <source>
        <dbReference type="ARBA" id="ARBA00023235"/>
    </source>
</evidence>
<dbReference type="InterPro" id="IPR001650">
    <property type="entry name" value="Helicase_C-like"/>
</dbReference>
<evidence type="ECO:0000259" key="13">
    <source>
        <dbReference type="PROSITE" id="PS51192"/>
    </source>
</evidence>
<feature type="non-terminal residue" evidence="15">
    <location>
        <position position="1"/>
    </location>
</feature>
<evidence type="ECO:0000256" key="8">
    <source>
        <dbReference type="ARBA" id="ARBA00022840"/>
    </source>
</evidence>
<evidence type="ECO:0000256" key="7">
    <source>
        <dbReference type="ARBA" id="ARBA00022833"/>
    </source>
</evidence>
<dbReference type="GO" id="GO:0006310">
    <property type="term" value="P:DNA recombination"/>
    <property type="evidence" value="ECO:0007669"/>
    <property type="project" value="InterPro"/>
</dbReference>
<dbReference type="Pfam" id="PF18319">
    <property type="entry name" value="Zn_ribbon_PriA"/>
    <property type="match status" value="1"/>
</dbReference>
<evidence type="ECO:0000256" key="2">
    <source>
        <dbReference type="ARBA" id="ARBA00022705"/>
    </source>
</evidence>
<dbReference type="Pfam" id="PF00270">
    <property type="entry name" value="DEAD"/>
    <property type="match status" value="1"/>
</dbReference>
<evidence type="ECO:0000259" key="14">
    <source>
        <dbReference type="PROSITE" id="PS51194"/>
    </source>
</evidence>
<dbReference type="HAMAP" id="MF_00983">
    <property type="entry name" value="PriA"/>
    <property type="match status" value="1"/>
</dbReference>
<gene>
    <name evidence="15" type="ORF">LCGC14_2358320</name>
</gene>
<dbReference type="InterPro" id="IPR005259">
    <property type="entry name" value="PriA"/>
</dbReference>
<dbReference type="SUPFAM" id="SSF52540">
    <property type="entry name" value="P-loop containing nucleoside triphosphate hydrolases"/>
    <property type="match status" value="1"/>
</dbReference>
<dbReference type="GO" id="GO:0006302">
    <property type="term" value="P:double-strand break repair"/>
    <property type="evidence" value="ECO:0007669"/>
    <property type="project" value="InterPro"/>
</dbReference>
<dbReference type="InterPro" id="IPR011545">
    <property type="entry name" value="DEAD/DEAH_box_helicase_dom"/>
</dbReference>
<feature type="non-terminal residue" evidence="15">
    <location>
        <position position="551"/>
    </location>
</feature>
<comment type="catalytic activity">
    <reaction evidence="12">
        <text>ATP + H2O = ADP + phosphate + H(+)</text>
        <dbReference type="Rhea" id="RHEA:13065"/>
        <dbReference type="ChEBI" id="CHEBI:15377"/>
        <dbReference type="ChEBI" id="CHEBI:15378"/>
        <dbReference type="ChEBI" id="CHEBI:30616"/>
        <dbReference type="ChEBI" id="CHEBI:43474"/>
        <dbReference type="ChEBI" id="CHEBI:456216"/>
        <dbReference type="EC" id="5.6.2.4"/>
    </reaction>
</comment>
<dbReference type="PANTHER" id="PTHR30580:SF0">
    <property type="entry name" value="PRIMOSOMAL PROTEIN N"/>
    <property type="match status" value="1"/>
</dbReference>
<dbReference type="SMART" id="SM00490">
    <property type="entry name" value="HELICc"/>
    <property type="match status" value="1"/>
</dbReference>
<dbReference type="CDD" id="cd18804">
    <property type="entry name" value="SF2_C_priA"/>
    <property type="match status" value="1"/>
</dbReference>
<dbReference type="GO" id="GO:0003677">
    <property type="term" value="F:DNA binding"/>
    <property type="evidence" value="ECO:0007669"/>
    <property type="project" value="UniProtKB-KW"/>
</dbReference>
<dbReference type="NCBIfam" id="TIGR00595">
    <property type="entry name" value="priA"/>
    <property type="match status" value="1"/>
</dbReference>
<dbReference type="GO" id="GO:0006270">
    <property type="term" value="P:DNA replication initiation"/>
    <property type="evidence" value="ECO:0007669"/>
    <property type="project" value="TreeGrafter"/>
</dbReference>
<accession>A0A0F9C7J5</accession>
<reference evidence="15" key="1">
    <citation type="journal article" date="2015" name="Nature">
        <title>Complex archaea that bridge the gap between prokaryotes and eukaryotes.</title>
        <authorList>
            <person name="Spang A."/>
            <person name="Saw J.H."/>
            <person name="Jorgensen S.L."/>
            <person name="Zaremba-Niedzwiedzka K."/>
            <person name="Martijn J."/>
            <person name="Lind A.E."/>
            <person name="van Eijk R."/>
            <person name="Schleper C."/>
            <person name="Guy L."/>
            <person name="Ettema T.J."/>
        </authorList>
    </citation>
    <scope>NUCLEOTIDE SEQUENCE</scope>
</reference>
<dbReference type="GO" id="GO:0046872">
    <property type="term" value="F:metal ion binding"/>
    <property type="evidence" value="ECO:0007669"/>
    <property type="project" value="UniProtKB-KW"/>
</dbReference>
<dbReference type="PROSITE" id="PS51192">
    <property type="entry name" value="HELICASE_ATP_BIND_1"/>
    <property type="match status" value="1"/>
</dbReference>
<dbReference type="GO" id="GO:0005524">
    <property type="term" value="F:ATP binding"/>
    <property type="evidence" value="ECO:0007669"/>
    <property type="project" value="UniProtKB-KW"/>
</dbReference>
<dbReference type="GO" id="GO:1990077">
    <property type="term" value="C:primosome complex"/>
    <property type="evidence" value="ECO:0007669"/>
    <property type="project" value="UniProtKB-KW"/>
</dbReference>
<keyword evidence="6" id="KW-0347">Helicase</keyword>
<dbReference type="GO" id="GO:0043138">
    <property type="term" value="F:3'-5' DNA helicase activity"/>
    <property type="evidence" value="ECO:0007669"/>
    <property type="project" value="UniProtKB-EC"/>
</dbReference>
<dbReference type="PROSITE" id="PS51194">
    <property type="entry name" value="HELICASE_CTER"/>
    <property type="match status" value="1"/>
</dbReference>
<evidence type="ECO:0000256" key="12">
    <source>
        <dbReference type="ARBA" id="ARBA00048988"/>
    </source>
</evidence>
<dbReference type="Pfam" id="PF18074">
    <property type="entry name" value="PriA_C"/>
    <property type="match status" value="1"/>
</dbReference>
<dbReference type="GO" id="GO:0016787">
    <property type="term" value="F:hydrolase activity"/>
    <property type="evidence" value="ECO:0007669"/>
    <property type="project" value="UniProtKB-KW"/>
</dbReference>